<dbReference type="PANTHER" id="PTHR43228">
    <property type="entry name" value="TWO-COMPONENT RESPONSE REGULATOR"/>
    <property type="match status" value="1"/>
</dbReference>
<feature type="domain" description="Response regulatory" evidence="2">
    <location>
        <begin position="7"/>
        <end position="136"/>
    </location>
</feature>
<name>A0A223P3N0_9SPHI</name>
<reference evidence="3 4" key="1">
    <citation type="submission" date="2017-08" db="EMBL/GenBank/DDBJ databases">
        <title>Complete genome sequence of Mucilaginibacter sp. strain BJC16-A31.</title>
        <authorList>
            <consortium name="Henan University of Science and Technology"/>
            <person name="You X."/>
        </authorList>
    </citation>
    <scope>NUCLEOTIDE SEQUENCE [LARGE SCALE GENOMIC DNA]</scope>
    <source>
        <strain evidence="3 4">BJC16-A31</strain>
    </source>
</reference>
<dbReference type="AlphaFoldDB" id="A0A223P3N0"/>
<dbReference type="SMART" id="SM00448">
    <property type="entry name" value="REC"/>
    <property type="match status" value="1"/>
</dbReference>
<gene>
    <name evidence="3" type="ORF">MuYL_4573</name>
</gene>
<dbReference type="PANTHER" id="PTHR43228:SF1">
    <property type="entry name" value="TWO-COMPONENT RESPONSE REGULATOR ARR22"/>
    <property type="match status" value="1"/>
</dbReference>
<organism evidence="3 4">
    <name type="scientific">Mucilaginibacter xinganensis</name>
    <dbReference type="NCBI Taxonomy" id="1234841"/>
    <lineage>
        <taxon>Bacteria</taxon>
        <taxon>Pseudomonadati</taxon>
        <taxon>Bacteroidota</taxon>
        <taxon>Sphingobacteriia</taxon>
        <taxon>Sphingobacteriales</taxon>
        <taxon>Sphingobacteriaceae</taxon>
        <taxon>Mucilaginibacter</taxon>
    </lineage>
</organism>
<accession>A0A223P3N0</accession>
<dbReference type="Proteomes" id="UP000215002">
    <property type="component" value="Chromosome"/>
</dbReference>
<dbReference type="RefSeq" id="WP_094572473.1">
    <property type="nucleotide sequence ID" value="NZ_CP022743.1"/>
</dbReference>
<dbReference type="Pfam" id="PF00072">
    <property type="entry name" value="Response_reg"/>
    <property type="match status" value="1"/>
</dbReference>
<dbReference type="KEGG" id="muc:MuYL_4573"/>
<dbReference type="SUPFAM" id="SSF52172">
    <property type="entry name" value="CheY-like"/>
    <property type="match status" value="1"/>
</dbReference>
<dbReference type="OrthoDB" id="1121174at2"/>
<dbReference type="Gene3D" id="3.40.50.2300">
    <property type="match status" value="1"/>
</dbReference>
<dbReference type="EMBL" id="CP022743">
    <property type="protein sequence ID" value="ASU36458.1"/>
    <property type="molecule type" value="Genomic_DNA"/>
</dbReference>
<dbReference type="InterPro" id="IPR052048">
    <property type="entry name" value="ST_Response_Regulator"/>
</dbReference>
<dbReference type="GO" id="GO:0000160">
    <property type="term" value="P:phosphorelay signal transduction system"/>
    <property type="evidence" value="ECO:0007669"/>
    <property type="project" value="InterPro"/>
</dbReference>
<protein>
    <submittedName>
        <fullName evidence="3">Chemotaxis-specific methylesterase</fullName>
    </submittedName>
</protein>
<evidence type="ECO:0000313" key="4">
    <source>
        <dbReference type="Proteomes" id="UP000215002"/>
    </source>
</evidence>
<feature type="modified residue" description="4-aspartylphosphate" evidence="1">
    <location>
        <position position="63"/>
    </location>
</feature>
<evidence type="ECO:0000259" key="2">
    <source>
        <dbReference type="PROSITE" id="PS50110"/>
    </source>
</evidence>
<evidence type="ECO:0000256" key="1">
    <source>
        <dbReference type="PROSITE-ProRule" id="PRU00169"/>
    </source>
</evidence>
<keyword evidence="4" id="KW-1185">Reference proteome</keyword>
<evidence type="ECO:0000313" key="3">
    <source>
        <dbReference type="EMBL" id="ASU36458.1"/>
    </source>
</evidence>
<dbReference type="PROSITE" id="PS50110">
    <property type="entry name" value="RESPONSE_REGULATORY"/>
    <property type="match status" value="1"/>
</dbReference>
<dbReference type="InterPro" id="IPR011006">
    <property type="entry name" value="CheY-like_superfamily"/>
</dbReference>
<proteinExistence type="predicted"/>
<sequence length="139" mass="15897">MTERALSFIVIDDSELDCFVIKKIIQHNYIKSSVQTFQSAELALQRIQITDSVDTRPTIILLDLQMPLMNGYQFIEAFENLPEEVRNNYVIIILSILPSMKTIRDISGEFKKETVNSIIEKPLTIEKLVLLLGRIGLSI</sequence>
<keyword evidence="1" id="KW-0597">Phosphoprotein</keyword>
<dbReference type="InterPro" id="IPR001789">
    <property type="entry name" value="Sig_transdc_resp-reg_receiver"/>
</dbReference>